<dbReference type="PROSITE" id="PS51257">
    <property type="entry name" value="PROKAR_LIPOPROTEIN"/>
    <property type="match status" value="1"/>
</dbReference>
<dbReference type="OrthoDB" id="9798122at2"/>
<protein>
    <submittedName>
        <fullName evidence="1">Prolyl oligopeptidase family serine peptidase</fullName>
    </submittedName>
</protein>
<accession>A0A6I4I800</accession>
<proteinExistence type="predicted"/>
<dbReference type="PANTHER" id="PTHR34853:SF1">
    <property type="entry name" value="LIPASE 5"/>
    <property type="match status" value="1"/>
</dbReference>
<dbReference type="Gene3D" id="1.10.260.160">
    <property type="match status" value="1"/>
</dbReference>
<dbReference type="Pfam" id="PF03583">
    <property type="entry name" value="LIP"/>
    <property type="match status" value="1"/>
</dbReference>
<dbReference type="EMBL" id="WQLA01000003">
    <property type="protein sequence ID" value="MVN91037.1"/>
    <property type="molecule type" value="Genomic_DNA"/>
</dbReference>
<dbReference type="SUPFAM" id="SSF53474">
    <property type="entry name" value="alpha/beta-Hydrolases"/>
    <property type="match status" value="1"/>
</dbReference>
<dbReference type="Proteomes" id="UP000434850">
    <property type="component" value="Unassembled WGS sequence"/>
</dbReference>
<sequence>MKFNLRVISVVLIALFVATGCKKDKKEEQSQEDAGKELFVSANPLQTLTKVQLQTAASLMGFGAFSSSLKYDVDFYRFIYNTTFKGRKIQASGLLCVPGGMSGTPAMLSAQHGTIFADFQAPSAFNFPGSMTGFELFASTGFVTVIPDFIGYGVSKDIIHPYYDMQSSGQAVVDMIKAAKYYLKSQNKSISEKLFLIGYSEGGYVTMAAQREIETNASHKLTVTAAAEGAGGYDISGMLATVATKTSYPDPSFFALFIQNYNTLYGFNRPLTDYFKEPFASRINTLLDGTLKGDQINAQLTLSLRDLFNTNFFNSLNSAGAEAAFKAKVAENSFPNWAPKSATRLYHGTADENVYYQTSESTYNRFLPVTGSAKLSLIPIPGGNHGSSVVPMMGDALQWFSTF</sequence>
<evidence type="ECO:0000313" key="2">
    <source>
        <dbReference type="Proteomes" id="UP000434850"/>
    </source>
</evidence>
<dbReference type="GO" id="GO:0016042">
    <property type="term" value="P:lipid catabolic process"/>
    <property type="evidence" value="ECO:0007669"/>
    <property type="project" value="InterPro"/>
</dbReference>
<keyword evidence="2" id="KW-1185">Reference proteome</keyword>
<name>A0A6I4I800_9SPHI</name>
<dbReference type="Gene3D" id="3.40.50.1820">
    <property type="entry name" value="alpha/beta hydrolase"/>
    <property type="match status" value="1"/>
</dbReference>
<dbReference type="RefSeq" id="WP_157540890.1">
    <property type="nucleotide sequence ID" value="NZ_WQLA01000003.1"/>
</dbReference>
<comment type="caution">
    <text evidence="1">The sequence shown here is derived from an EMBL/GenBank/DDBJ whole genome shotgun (WGS) entry which is preliminary data.</text>
</comment>
<dbReference type="InterPro" id="IPR029058">
    <property type="entry name" value="AB_hydrolase_fold"/>
</dbReference>
<dbReference type="GO" id="GO:0004806">
    <property type="term" value="F:triacylglycerol lipase activity"/>
    <property type="evidence" value="ECO:0007669"/>
    <property type="project" value="InterPro"/>
</dbReference>
<dbReference type="PIRSF" id="PIRSF029171">
    <property type="entry name" value="Esterase_LipA"/>
    <property type="match status" value="1"/>
</dbReference>
<dbReference type="InterPro" id="IPR005152">
    <property type="entry name" value="Lipase_secreted"/>
</dbReference>
<evidence type="ECO:0000313" key="1">
    <source>
        <dbReference type="EMBL" id="MVN91037.1"/>
    </source>
</evidence>
<organism evidence="1 2">
    <name type="scientific">Mucilaginibacter aquatilis</name>
    <dbReference type="NCBI Taxonomy" id="1517760"/>
    <lineage>
        <taxon>Bacteria</taxon>
        <taxon>Pseudomonadati</taxon>
        <taxon>Bacteroidota</taxon>
        <taxon>Sphingobacteriia</taxon>
        <taxon>Sphingobacteriales</taxon>
        <taxon>Sphingobacteriaceae</taxon>
        <taxon>Mucilaginibacter</taxon>
    </lineage>
</organism>
<reference evidence="1 2" key="1">
    <citation type="submission" date="2019-12" db="EMBL/GenBank/DDBJ databases">
        <title>Mucilaginibacter sp. HME9299 genome sequencing and assembly.</title>
        <authorList>
            <person name="Kang H."/>
            <person name="Kim H."/>
            <person name="Joh K."/>
        </authorList>
    </citation>
    <scope>NUCLEOTIDE SEQUENCE [LARGE SCALE GENOMIC DNA]</scope>
    <source>
        <strain evidence="1 2">HME9299</strain>
    </source>
</reference>
<gene>
    <name evidence="1" type="ORF">GO816_07875</name>
</gene>
<dbReference type="PANTHER" id="PTHR34853">
    <property type="match status" value="1"/>
</dbReference>
<dbReference type="AlphaFoldDB" id="A0A6I4I800"/>